<dbReference type="EMBL" id="LT670849">
    <property type="protein sequence ID" value="SHN72824.1"/>
    <property type="molecule type" value="Genomic_DNA"/>
</dbReference>
<organism evidence="7 8">
    <name type="scientific">Bradyrhizobium erythrophlei</name>
    <dbReference type="NCBI Taxonomy" id="1437360"/>
    <lineage>
        <taxon>Bacteria</taxon>
        <taxon>Pseudomonadati</taxon>
        <taxon>Pseudomonadota</taxon>
        <taxon>Alphaproteobacteria</taxon>
        <taxon>Hyphomicrobiales</taxon>
        <taxon>Nitrobacteraceae</taxon>
        <taxon>Bradyrhizobium</taxon>
    </lineage>
</organism>
<evidence type="ECO:0000256" key="1">
    <source>
        <dbReference type="ARBA" id="ARBA00010790"/>
    </source>
</evidence>
<sequence>MTTKLKEVDVVIVGLGWTGGILAKELTESGLKVVALERGAMRTSENDYALPNIRDELRYVVRHDLMQNTARDTITVRNNPQMDALPMRRLGSFLPGEVVGGSAVHWSGHTWRWTDMEFKVRSMYEERYGKKFLSEDMTIQDWGITYAELEPYYDKFERTAAVSGKAGNIGGKIQEGGNPFEAPRASEYPLPPLTPILSSEMFSQAARNAGYHPFPRPSANASEAYTNPDGSKFGACQYCGYCQRFGCEANAKGSPHITVIPIAMSRPNFELRTHSWATRVLKDSDGKRVTGVTYTNVLNGEEFEQPAGIVLLCAYAINNVHLMLLSGIGTPYDPVAQKGIIGKNYCYQTGASATLFFEGKYFNPFMNAGGSNITIDDFNTNWAFDRAPHEFVGGYNVAGGFNTPLPIGYRPVPSGTPLWGSEWKRATAKWYQTAMVISASGSVMANRYNCYDLDPTYRNAFGQPLMRMTFDYKANEHKMGVHAAQTINAIANSMNPTKLNPARARTDPWTVVPYQSTHNTGGTIMGVNPRDSAVNKYLQSWDCHNLFVVGANVFPHNSSYNPTGPVGALAYWTADAIKNRYLKNPGPLVNA</sequence>
<dbReference type="PANTHER" id="PTHR46056">
    <property type="entry name" value="LONG-CHAIN-ALCOHOL OXIDASE"/>
    <property type="match status" value="1"/>
</dbReference>
<accession>A0A1M7TQ00</accession>
<dbReference type="Gene3D" id="3.50.50.60">
    <property type="entry name" value="FAD/NAD(P)-binding domain"/>
    <property type="match status" value="2"/>
</dbReference>
<keyword evidence="4" id="KW-0560">Oxidoreductase</keyword>
<dbReference type="Proteomes" id="UP000184096">
    <property type="component" value="Chromosome I"/>
</dbReference>
<gene>
    <name evidence="7" type="ORF">SAMN05444170_2340</name>
</gene>
<evidence type="ECO:0000259" key="6">
    <source>
        <dbReference type="Pfam" id="PF05199"/>
    </source>
</evidence>
<evidence type="ECO:0000259" key="5">
    <source>
        <dbReference type="Pfam" id="PF00732"/>
    </source>
</evidence>
<feature type="domain" description="Glucose-methanol-choline oxidoreductase N-terminal" evidence="5">
    <location>
        <begin position="233"/>
        <end position="345"/>
    </location>
</feature>
<feature type="domain" description="Glucose-methanol-choline oxidoreductase C-terminal" evidence="6">
    <location>
        <begin position="458"/>
        <end position="570"/>
    </location>
</feature>
<evidence type="ECO:0000256" key="2">
    <source>
        <dbReference type="ARBA" id="ARBA00022630"/>
    </source>
</evidence>
<name>A0A1M7TQ00_9BRAD</name>
<dbReference type="OrthoDB" id="9798604at2"/>
<dbReference type="RefSeq" id="WP_072818016.1">
    <property type="nucleotide sequence ID" value="NZ_LT670849.1"/>
</dbReference>
<dbReference type="Pfam" id="PF00732">
    <property type="entry name" value="GMC_oxred_N"/>
    <property type="match status" value="1"/>
</dbReference>
<evidence type="ECO:0000256" key="4">
    <source>
        <dbReference type="ARBA" id="ARBA00023002"/>
    </source>
</evidence>
<dbReference type="GO" id="GO:0016614">
    <property type="term" value="F:oxidoreductase activity, acting on CH-OH group of donors"/>
    <property type="evidence" value="ECO:0007669"/>
    <property type="project" value="InterPro"/>
</dbReference>
<protein>
    <submittedName>
        <fullName evidence="7">Gluconate 2-dehydrogenase alpha chain</fullName>
    </submittedName>
</protein>
<comment type="similarity">
    <text evidence="1">Belongs to the GMC oxidoreductase family.</text>
</comment>
<dbReference type="GO" id="GO:0050660">
    <property type="term" value="F:flavin adenine dinucleotide binding"/>
    <property type="evidence" value="ECO:0007669"/>
    <property type="project" value="InterPro"/>
</dbReference>
<dbReference type="PANTHER" id="PTHR46056:SF12">
    <property type="entry name" value="LONG-CHAIN-ALCOHOL OXIDASE"/>
    <property type="match status" value="1"/>
</dbReference>
<dbReference type="SUPFAM" id="SSF51905">
    <property type="entry name" value="FAD/NAD(P)-binding domain"/>
    <property type="match status" value="1"/>
</dbReference>
<keyword evidence="3" id="KW-0274">FAD</keyword>
<dbReference type="InterPro" id="IPR036188">
    <property type="entry name" value="FAD/NAD-bd_sf"/>
</dbReference>
<evidence type="ECO:0000256" key="3">
    <source>
        <dbReference type="ARBA" id="ARBA00022827"/>
    </source>
</evidence>
<dbReference type="AlphaFoldDB" id="A0A1M7TQ00"/>
<evidence type="ECO:0000313" key="8">
    <source>
        <dbReference type="Proteomes" id="UP000184096"/>
    </source>
</evidence>
<keyword evidence="8" id="KW-1185">Reference proteome</keyword>
<evidence type="ECO:0000313" key="7">
    <source>
        <dbReference type="EMBL" id="SHN72824.1"/>
    </source>
</evidence>
<dbReference type="InterPro" id="IPR000172">
    <property type="entry name" value="GMC_OxRdtase_N"/>
</dbReference>
<keyword evidence="2" id="KW-0285">Flavoprotein</keyword>
<dbReference type="InterPro" id="IPR007867">
    <property type="entry name" value="GMC_OxRtase_C"/>
</dbReference>
<proteinExistence type="inferred from homology"/>
<dbReference type="Pfam" id="PF05199">
    <property type="entry name" value="GMC_oxred_C"/>
    <property type="match status" value="1"/>
</dbReference>
<reference evidence="8" key="1">
    <citation type="submission" date="2016-11" db="EMBL/GenBank/DDBJ databases">
        <authorList>
            <person name="Varghese N."/>
            <person name="Submissions S."/>
        </authorList>
    </citation>
    <scope>NUCLEOTIDE SEQUENCE [LARGE SCALE GENOMIC DNA]</scope>
    <source>
        <strain evidence="8">GAS401</strain>
    </source>
</reference>